<dbReference type="PANTHER" id="PTHR24221:SF248">
    <property type="entry name" value="ABC TRANSPORTER TRANSMEMBRANE REGION"/>
    <property type="match status" value="1"/>
</dbReference>
<dbReference type="InterPro" id="IPR036640">
    <property type="entry name" value="ABC1_TM_sf"/>
</dbReference>
<dbReference type="HOGENOM" id="CLU_000604_95_6_5"/>
<dbReference type="Proteomes" id="UP000007136">
    <property type="component" value="Chromosome"/>
</dbReference>
<dbReference type="Gene3D" id="1.20.1560.10">
    <property type="entry name" value="ABC transporter type 1, transmembrane domain"/>
    <property type="match status" value="1"/>
</dbReference>
<sequence>MSDPLAGSVLKDGLRSIRPVLVTVFVFAFFTNLLLFAGPLYMLQVYDRVLLSRNEATLFGVTAIAAFALAVYAALEMLRSRLLVRGGMIFDRKVAGPVFEIVHRAALLAPRAGHEAALRDVDVLREFLTGGAILAFCDLPWASLFLIACFILHPWFGWMALLGGGTLLGLTLLTDLTTRRPLDVASQAAREAGEQARATVRGGEVLRAMGMLGPLRSRWRRRHDEAILLQARASDRAGLIAAATKFTRMFLQTMVLGVGAYLAIHGEISAGSMIAASIIMGRTLAPIEAVVGHWKSFTAARSSHARLTDIVARIGLEPERVMLPRPRGLIETENLVVAAPGSSRTILQDVSVRLEPGSVVGIIGPSAAGKSTLVRAITGVWPIVSGAVRIDGADLRHWDPQALGRHLGYLPQDVELFDGTVAQNIARFDVQDDAAIVSVAQRAGCHDLIQALPDGYNTRIGTGGHGLSGGQRQRIALARAMYGDPSLIVLDEPNASLDQAGEAALMRAVADLRERGTTVVIVTHKVSLLAGADLILMLDGGTLRASGPADQILAHVSGPRPVPALVATAGRAMPETERVSEVQRNAG</sequence>
<dbReference type="EMBL" id="CP001029">
    <property type="protein sequence ID" value="ACB78455.1"/>
    <property type="molecule type" value="Genomic_DNA"/>
</dbReference>
<dbReference type="SUPFAM" id="SSF52540">
    <property type="entry name" value="P-loop containing nucleoside triphosphate hydrolases"/>
    <property type="match status" value="1"/>
</dbReference>
<dbReference type="eggNOG" id="COG4618">
    <property type="taxonomic scope" value="Bacteria"/>
</dbReference>
<dbReference type="InterPro" id="IPR039421">
    <property type="entry name" value="Type_1_exporter"/>
</dbReference>
<evidence type="ECO:0000259" key="10">
    <source>
        <dbReference type="PROSITE" id="PS50929"/>
    </source>
</evidence>
<dbReference type="SUPFAM" id="SSF90123">
    <property type="entry name" value="ABC transporter transmembrane region"/>
    <property type="match status" value="1"/>
</dbReference>
<feature type="domain" description="ABC transmembrane type-1" evidence="10">
    <location>
        <begin position="22"/>
        <end position="299"/>
    </location>
</feature>
<dbReference type="GO" id="GO:0005886">
    <property type="term" value="C:plasma membrane"/>
    <property type="evidence" value="ECO:0007669"/>
    <property type="project" value="UniProtKB-SubCell"/>
</dbReference>
<evidence type="ECO:0000313" key="12">
    <source>
        <dbReference type="Proteomes" id="UP000007136"/>
    </source>
</evidence>
<dbReference type="KEGG" id="mpo:Mpop_0270"/>
<protein>
    <submittedName>
        <fullName evidence="11">Type I secretion system ATPase</fullName>
    </submittedName>
</protein>
<comment type="similarity">
    <text evidence="2">Belongs to the ABC transporter superfamily.</text>
</comment>
<name>B1ZH50_METPB</name>
<comment type="subcellular location">
    <subcellularLocation>
        <location evidence="1">Cell membrane</location>
        <topology evidence="1">Multi-pass membrane protein</topology>
    </subcellularLocation>
</comment>
<proteinExistence type="inferred from homology"/>
<dbReference type="InterPro" id="IPR010128">
    <property type="entry name" value="ATPase_T1SS_PrtD-like"/>
</dbReference>
<evidence type="ECO:0000256" key="5">
    <source>
        <dbReference type="ARBA" id="ARBA00022840"/>
    </source>
</evidence>
<dbReference type="InterPro" id="IPR027417">
    <property type="entry name" value="P-loop_NTPase"/>
</dbReference>
<dbReference type="GO" id="GO:0030256">
    <property type="term" value="C:type I protein secretion system complex"/>
    <property type="evidence" value="ECO:0007669"/>
    <property type="project" value="InterPro"/>
</dbReference>
<dbReference type="GO" id="GO:0005524">
    <property type="term" value="F:ATP binding"/>
    <property type="evidence" value="ECO:0007669"/>
    <property type="project" value="UniProtKB-KW"/>
</dbReference>
<feature type="transmembrane region" description="Helical" evidence="8">
    <location>
        <begin position="56"/>
        <end position="75"/>
    </location>
</feature>
<dbReference type="OrthoDB" id="9808328at2"/>
<reference evidence="11" key="1">
    <citation type="submission" date="2008-04" db="EMBL/GenBank/DDBJ databases">
        <title>Complete sequence of chromosome of Methylobacterium populi BJ001.</title>
        <authorList>
            <consortium name="US DOE Joint Genome Institute"/>
            <person name="Copeland A."/>
            <person name="Lucas S."/>
            <person name="Lapidus A."/>
            <person name="Glavina del Rio T."/>
            <person name="Dalin E."/>
            <person name="Tice H."/>
            <person name="Bruce D."/>
            <person name="Goodwin L."/>
            <person name="Pitluck S."/>
            <person name="Chertkov O."/>
            <person name="Brettin T."/>
            <person name="Detter J.C."/>
            <person name="Han C."/>
            <person name="Kuske C.R."/>
            <person name="Schmutz J."/>
            <person name="Larimer F."/>
            <person name="Land M."/>
            <person name="Hauser L."/>
            <person name="Kyrpides N."/>
            <person name="Mikhailova N."/>
            <person name="Marx C."/>
            <person name="Richardson P."/>
        </authorList>
    </citation>
    <scope>NUCLEOTIDE SEQUENCE [LARGE SCALE GENOMIC DNA]</scope>
    <source>
        <strain evidence="11">BJ001</strain>
    </source>
</reference>
<keyword evidence="7 8" id="KW-0472">Membrane</keyword>
<dbReference type="RefSeq" id="WP_012452217.1">
    <property type="nucleotide sequence ID" value="NC_010725.1"/>
</dbReference>
<evidence type="ECO:0000256" key="2">
    <source>
        <dbReference type="ARBA" id="ARBA00005417"/>
    </source>
</evidence>
<dbReference type="GO" id="GO:0030253">
    <property type="term" value="P:protein secretion by the type I secretion system"/>
    <property type="evidence" value="ECO:0007669"/>
    <property type="project" value="InterPro"/>
</dbReference>
<feature type="transmembrane region" description="Helical" evidence="8">
    <location>
        <begin position="127"/>
        <end position="148"/>
    </location>
</feature>
<evidence type="ECO:0000256" key="3">
    <source>
        <dbReference type="ARBA" id="ARBA00022692"/>
    </source>
</evidence>
<dbReference type="AlphaFoldDB" id="B1ZH50"/>
<dbReference type="GO" id="GO:0016887">
    <property type="term" value="F:ATP hydrolysis activity"/>
    <property type="evidence" value="ECO:0007669"/>
    <property type="project" value="InterPro"/>
</dbReference>
<feature type="transmembrane region" description="Helical" evidence="8">
    <location>
        <begin position="154"/>
        <end position="173"/>
    </location>
</feature>
<dbReference type="STRING" id="441620.Mpop_0270"/>
<evidence type="ECO:0000256" key="8">
    <source>
        <dbReference type="SAM" id="Phobius"/>
    </source>
</evidence>
<keyword evidence="3 8" id="KW-0812">Transmembrane</keyword>
<dbReference type="Gene3D" id="3.40.50.300">
    <property type="entry name" value="P-loop containing nucleotide triphosphate hydrolases"/>
    <property type="match status" value="1"/>
</dbReference>
<dbReference type="InterPro" id="IPR003593">
    <property type="entry name" value="AAA+_ATPase"/>
</dbReference>
<dbReference type="PROSITE" id="PS50929">
    <property type="entry name" value="ABC_TM1F"/>
    <property type="match status" value="1"/>
</dbReference>
<keyword evidence="6 8" id="KW-1133">Transmembrane helix</keyword>
<keyword evidence="4" id="KW-0547">Nucleotide-binding</keyword>
<dbReference type="PANTHER" id="PTHR24221">
    <property type="entry name" value="ATP-BINDING CASSETTE SUB-FAMILY B"/>
    <property type="match status" value="1"/>
</dbReference>
<dbReference type="InterPro" id="IPR017871">
    <property type="entry name" value="ABC_transporter-like_CS"/>
</dbReference>
<dbReference type="PROSITE" id="PS50893">
    <property type="entry name" value="ABC_TRANSPORTER_2"/>
    <property type="match status" value="1"/>
</dbReference>
<dbReference type="GO" id="GO:0034040">
    <property type="term" value="F:ATPase-coupled lipid transmembrane transporter activity"/>
    <property type="evidence" value="ECO:0007669"/>
    <property type="project" value="TreeGrafter"/>
</dbReference>
<organism evidence="11 12">
    <name type="scientific">Methylorubrum populi (strain ATCC BAA-705 / NCIMB 13946 / BJ001)</name>
    <name type="common">Methylobacterium populi</name>
    <dbReference type="NCBI Taxonomy" id="441620"/>
    <lineage>
        <taxon>Bacteria</taxon>
        <taxon>Pseudomonadati</taxon>
        <taxon>Pseudomonadota</taxon>
        <taxon>Alphaproteobacteria</taxon>
        <taxon>Hyphomicrobiales</taxon>
        <taxon>Methylobacteriaceae</taxon>
        <taxon>Methylorubrum</taxon>
    </lineage>
</organism>
<evidence type="ECO:0000259" key="9">
    <source>
        <dbReference type="PROSITE" id="PS50893"/>
    </source>
</evidence>
<keyword evidence="5" id="KW-0067">ATP-binding</keyword>
<dbReference type="Pfam" id="PF00005">
    <property type="entry name" value="ABC_tran"/>
    <property type="match status" value="1"/>
</dbReference>
<dbReference type="GO" id="GO:0140359">
    <property type="term" value="F:ABC-type transporter activity"/>
    <property type="evidence" value="ECO:0007669"/>
    <property type="project" value="InterPro"/>
</dbReference>
<accession>B1ZH50</accession>
<dbReference type="Pfam" id="PF00664">
    <property type="entry name" value="ABC_membrane"/>
    <property type="match status" value="1"/>
</dbReference>
<evidence type="ECO:0000256" key="7">
    <source>
        <dbReference type="ARBA" id="ARBA00023136"/>
    </source>
</evidence>
<dbReference type="NCBIfam" id="TIGR01842">
    <property type="entry name" value="type_I_sec_PrtD"/>
    <property type="match status" value="1"/>
</dbReference>
<evidence type="ECO:0000256" key="6">
    <source>
        <dbReference type="ARBA" id="ARBA00022989"/>
    </source>
</evidence>
<feature type="domain" description="ABC transporter" evidence="9">
    <location>
        <begin position="330"/>
        <end position="565"/>
    </location>
</feature>
<evidence type="ECO:0000256" key="1">
    <source>
        <dbReference type="ARBA" id="ARBA00004651"/>
    </source>
</evidence>
<dbReference type="InterPro" id="IPR011527">
    <property type="entry name" value="ABC1_TM_dom"/>
</dbReference>
<dbReference type="PROSITE" id="PS00211">
    <property type="entry name" value="ABC_TRANSPORTER_1"/>
    <property type="match status" value="1"/>
</dbReference>
<evidence type="ECO:0000256" key="4">
    <source>
        <dbReference type="ARBA" id="ARBA00022741"/>
    </source>
</evidence>
<dbReference type="SMART" id="SM00382">
    <property type="entry name" value="AAA"/>
    <property type="match status" value="1"/>
</dbReference>
<evidence type="ECO:0000313" key="11">
    <source>
        <dbReference type="EMBL" id="ACB78455.1"/>
    </source>
</evidence>
<feature type="transmembrane region" description="Helical" evidence="8">
    <location>
        <begin position="20"/>
        <end position="44"/>
    </location>
</feature>
<gene>
    <name evidence="11" type="ordered locus">Mpop_0270</name>
</gene>
<dbReference type="InterPro" id="IPR003439">
    <property type="entry name" value="ABC_transporter-like_ATP-bd"/>
</dbReference>